<accession>A0A8J7GAU3</accession>
<proteinExistence type="predicted"/>
<evidence type="ECO:0000313" key="1">
    <source>
        <dbReference type="EMBL" id="MBG6133961.1"/>
    </source>
</evidence>
<comment type="caution">
    <text evidence="1">The sequence shown here is derived from an EMBL/GenBank/DDBJ whole genome shotgun (WGS) entry which is preliminary data.</text>
</comment>
<dbReference type="Proteomes" id="UP000622552">
    <property type="component" value="Unassembled WGS sequence"/>
</dbReference>
<keyword evidence="2" id="KW-1185">Reference proteome</keyword>
<dbReference type="RefSeq" id="WP_197001257.1">
    <property type="nucleotide sequence ID" value="NZ_BONS01000041.1"/>
</dbReference>
<name>A0A8J7GAU3_9ACTN</name>
<dbReference type="AlphaFoldDB" id="A0A8J7GAU3"/>
<reference evidence="1" key="1">
    <citation type="submission" date="2020-11" db="EMBL/GenBank/DDBJ databases">
        <title>Sequencing the genomes of 1000 actinobacteria strains.</title>
        <authorList>
            <person name="Klenk H.-P."/>
        </authorList>
    </citation>
    <scope>NUCLEOTIDE SEQUENCE</scope>
    <source>
        <strain evidence="1">DSM 45356</strain>
    </source>
</reference>
<organism evidence="1 2">
    <name type="scientific">Longispora fulva</name>
    <dbReference type="NCBI Taxonomy" id="619741"/>
    <lineage>
        <taxon>Bacteria</taxon>
        <taxon>Bacillati</taxon>
        <taxon>Actinomycetota</taxon>
        <taxon>Actinomycetes</taxon>
        <taxon>Micromonosporales</taxon>
        <taxon>Micromonosporaceae</taxon>
        <taxon>Longispora</taxon>
    </lineage>
</organism>
<evidence type="ECO:0000313" key="2">
    <source>
        <dbReference type="Proteomes" id="UP000622552"/>
    </source>
</evidence>
<dbReference type="EMBL" id="JADOUF010000001">
    <property type="protein sequence ID" value="MBG6133961.1"/>
    <property type="molecule type" value="Genomic_DNA"/>
</dbReference>
<gene>
    <name evidence="1" type="ORF">IW245_000155</name>
</gene>
<protein>
    <submittedName>
        <fullName evidence="1">Uncharacterized protein</fullName>
    </submittedName>
</protein>
<sequence length="230" mass="25374">MTLAHQSTGTGGRRVDFPLTVPYRYDLDSVMDVGRALGAAEEGHPARLTRRDGITLLIVAHPLEARPRRWQSILDKPGQPGGSIVVHYTGRFDPTDQFAVGRALGAAEDGRIAWLLREDGLLLSVMREDPEPIADPVAMAAMEEEARVVMDNLAARHPDPHDQELFLRAEGLHRHHARRGRLPELADYLRTLRDLQPMTGDTEEQMNAEANAALIEDAEALAAYPLPDAS</sequence>